<keyword evidence="5 8" id="KW-0479">Metal-binding</keyword>
<dbReference type="InterPro" id="IPR006638">
    <property type="entry name" value="Elp3/MiaA/NifB-like_rSAM"/>
</dbReference>
<dbReference type="Pfam" id="PF00919">
    <property type="entry name" value="UPF0004"/>
    <property type="match status" value="1"/>
</dbReference>
<dbReference type="GO" id="GO:0051539">
    <property type="term" value="F:4 iron, 4 sulfur cluster binding"/>
    <property type="evidence" value="ECO:0007669"/>
    <property type="project" value="UniProtKB-UniRule"/>
</dbReference>
<dbReference type="Pfam" id="PF18693">
    <property type="entry name" value="TRAM_2"/>
    <property type="match status" value="1"/>
</dbReference>
<dbReference type="InterPro" id="IPR013848">
    <property type="entry name" value="Methylthiotransferase_N"/>
</dbReference>
<sequence length="508" mass="57710">MKNLKFHLISLGCPKNQVDSEDMFTILKREGLIFSPEVSGSDICIINTCGFLEKARKESIDIIVETINHKLEGSTKHIIVTGCMVNNNKDVLIKDLPEVDYFLSTFDETAIADIAKKLNENENENENENASSEISLNTNITTNTGSNIIANTNTNINININTNTNINININAATDSKFIEREHFNLKRTAYLKISEGCSRHCSFCVIPAIRGVYKSKSIEDLKKEALYLSENGVKELIIISQDITYYGVDCNIKDGLYILLKELIKVKKIKWIRLMYLYPALITDNLISLIKNEEKILKYVDMPVQHISDNILKLMKRSTDKKAILRLIEKFKTEIPDIALRTSLICGFPGETEDDFNELLFFVKETKFDNLGVFKYSDELDAASFKLKNKIGVKSKNERYKTLMELQNSLLPEIFAKYNGKQYEAIIDNENSGKNIIRTRTYFQAPDIDGCTYIYSENKGGITGEITGGITDYGVIKRSIKKHEGADFLQVKITKQKNYDLYGIDCS</sequence>
<dbReference type="Gene3D" id="3.40.50.12160">
    <property type="entry name" value="Methylthiotransferase, N-terminal domain"/>
    <property type="match status" value="1"/>
</dbReference>
<dbReference type="GO" id="GO:0035599">
    <property type="term" value="F:aspartic acid methylthiotransferase activity"/>
    <property type="evidence" value="ECO:0007669"/>
    <property type="project" value="TreeGrafter"/>
</dbReference>
<keyword evidence="3 8" id="KW-0808">Transferase</keyword>
<accession>A0A519BHS7</accession>
<dbReference type="InterPro" id="IPR020612">
    <property type="entry name" value="Methylthiotransferase_CS"/>
</dbReference>
<dbReference type="InterPro" id="IPR002792">
    <property type="entry name" value="TRAM_dom"/>
</dbReference>
<proteinExistence type="inferred from homology"/>
<feature type="binding site" evidence="8">
    <location>
        <position position="49"/>
    </location>
    <ligand>
        <name>[4Fe-4S] cluster</name>
        <dbReference type="ChEBI" id="CHEBI:49883"/>
        <label>1</label>
    </ligand>
</feature>
<dbReference type="InterPro" id="IPR005839">
    <property type="entry name" value="Methylthiotransferase"/>
</dbReference>
<feature type="binding site" evidence="8">
    <location>
        <position position="202"/>
    </location>
    <ligand>
        <name>[4Fe-4S] cluster</name>
        <dbReference type="ChEBI" id="CHEBI:49883"/>
        <label>2</label>
        <note>4Fe-4S-S-AdoMet</note>
    </ligand>
</feature>
<dbReference type="InterPro" id="IPR012340">
    <property type="entry name" value="NA-bd_OB-fold"/>
</dbReference>
<dbReference type="HAMAP" id="MF_01865">
    <property type="entry name" value="MTTase_RimO"/>
    <property type="match status" value="1"/>
</dbReference>
<keyword evidence="11" id="KW-0689">Ribosomal protein</keyword>
<evidence type="ECO:0000256" key="6">
    <source>
        <dbReference type="ARBA" id="ARBA00023004"/>
    </source>
</evidence>
<protein>
    <recommendedName>
        <fullName evidence="8">Ribosomal protein uS12 methylthiotransferase RimO</fullName>
        <shortName evidence="8">uS12 MTTase</shortName>
        <shortName evidence="8">uS12 methylthiotransferase</shortName>
        <ecNumber evidence="8">2.8.4.4</ecNumber>
    </recommendedName>
    <alternativeName>
        <fullName evidence="8">Ribosomal protein uS12 (aspartate-C(3))-methylthiotransferase</fullName>
    </alternativeName>
    <alternativeName>
        <fullName evidence="8">Ribosome maturation factor RimO</fullName>
    </alternativeName>
</protein>
<dbReference type="EMBL" id="SGBC01000001">
    <property type="protein sequence ID" value="RZD16810.1"/>
    <property type="molecule type" value="Genomic_DNA"/>
</dbReference>
<evidence type="ECO:0000256" key="8">
    <source>
        <dbReference type="HAMAP-Rule" id="MF_01865"/>
    </source>
</evidence>
<comment type="subcellular location">
    <subcellularLocation>
        <location evidence="8">Cytoplasm</location>
    </subcellularLocation>
</comment>
<dbReference type="SFLD" id="SFLDG01061">
    <property type="entry name" value="methylthiotransferase"/>
    <property type="match status" value="1"/>
</dbReference>
<dbReference type="InterPro" id="IPR058240">
    <property type="entry name" value="rSAM_sf"/>
</dbReference>
<gene>
    <name evidence="8 11" type="primary">rimO</name>
    <name evidence="11" type="ORF">EVJ46_00800</name>
</gene>
<comment type="function">
    <text evidence="8">Catalyzes the methylthiolation of an aspartic acid residue of ribosomal protein uS12.</text>
</comment>
<reference evidence="11 12" key="1">
    <citation type="journal article" date="2019" name="ISME J.">
        <title>Insights into ecological role of a new deltaproteobacterial order Candidatus Acidulodesulfobacterales by metagenomics and metatranscriptomics.</title>
        <authorList>
            <person name="Tan S."/>
            <person name="Liu J."/>
            <person name="Fang Y."/>
            <person name="Hedlund B.P."/>
            <person name="Lian Z.H."/>
            <person name="Huang L.Y."/>
            <person name="Li J.T."/>
            <person name="Huang L.N."/>
            <person name="Li W.J."/>
            <person name="Jiang H.C."/>
            <person name="Dong H.L."/>
            <person name="Shu W.S."/>
        </authorList>
    </citation>
    <scope>NUCLEOTIDE SEQUENCE [LARGE SCALE GENOMIC DNA]</scope>
    <source>
        <strain evidence="11">AP2</strain>
    </source>
</reference>
<evidence type="ECO:0000259" key="10">
    <source>
        <dbReference type="PROSITE" id="PS51918"/>
    </source>
</evidence>
<comment type="caution">
    <text evidence="11">The sequence shown here is derived from an EMBL/GenBank/DDBJ whole genome shotgun (WGS) entry which is preliminary data.</text>
</comment>
<evidence type="ECO:0000259" key="9">
    <source>
        <dbReference type="PROSITE" id="PS51449"/>
    </source>
</evidence>
<dbReference type="FunFam" id="3.80.30.20:FF:000001">
    <property type="entry name" value="tRNA-2-methylthio-N(6)-dimethylallyladenosine synthase 2"/>
    <property type="match status" value="1"/>
</dbReference>
<feature type="binding site" evidence="8">
    <location>
        <position position="13"/>
    </location>
    <ligand>
        <name>[4Fe-4S] cluster</name>
        <dbReference type="ChEBI" id="CHEBI:49883"/>
        <label>1</label>
    </ligand>
</feature>
<dbReference type="SFLD" id="SFLDG01082">
    <property type="entry name" value="B12-binding_domain_containing"/>
    <property type="match status" value="1"/>
</dbReference>
<dbReference type="PROSITE" id="PS51449">
    <property type="entry name" value="MTTASE_N"/>
    <property type="match status" value="1"/>
</dbReference>
<feature type="binding site" evidence="8">
    <location>
        <position position="198"/>
    </location>
    <ligand>
        <name>[4Fe-4S] cluster</name>
        <dbReference type="ChEBI" id="CHEBI:49883"/>
        <label>2</label>
        <note>4Fe-4S-S-AdoMet</note>
    </ligand>
</feature>
<keyword evidence="7 8" id="KW-0411">Iron-sulfur</keyword>
<keyword evidence="2 8" id="KW-0963">Cytoplasm</keyword>
<evidence type="ECO:0000256" key="3">
    <source>
        <dbReference type="ARBA" id="ARBA00022679"/>
    </source>
</evidence>
<dbReference type="SUPFAM" id="SSF102114">
    <property type="entry name" value="Radical SAM enzymes"/>
    <property type="match status" value="1"/>
</dbReference>
<dbReference type="EC" id="2.8.4.4" evidence="8"/>
<keyword evidence="1 8" id="KW-0004">4Fe-4S</keyword>
<dbReference type="NCBIfam" id="TIGR01125">
    <property type="entry name" value="30S ribosomal protein S12 methylthiotransferase RimO"/>
    <property type="match status" value="1"/>
</dbReference>
<evidence type="ECO:0000256" key="1">
    <source>
        <dbReference type="ARBA" id="ARBA00022485"/>
    </source>
</evidence>
<dbReference type="InterPro" id="IPR005840">
    <property type="entry name" value="Ribosomal_uS12_MeSTrfase_RimO"/>
</dbReference>
<dbReference type="NCBIfam" id="TIGR00089">
    <property type="entry name" value="MiaB/RimO family radical SAM methylthiotransferase"/>
    <property type="match status" value="1"/>
</dbReference>
<dbReference type="SMART" id="SM00729">
    <property type="entry name" value="Elp3"/>
    <property type="match status" value="1"/>
</dbReference>
<feature type="domain" description="Radical SAM core" evidence="10">
    <location>
        <begin position="184"/>
        <end position="414"/>
    </location>
</feature>
<dbReference type="PANTHER" id="PTHR43837">
    <property type="entry name" value="RIBOSOMAL PROTEIN S12 METHYLTHIOTRANSFERASE RIMO"/>
    <property type="match status" value="1"/>
</dbReference>
<evidence type="ECO:0000313" key="11">
    <source>
        <dbReference type="EMBL" id="RZD16810.1"/>
    </source>
</evidence>
<dbReference type="InterPro" id="IPR007197">
    <property type="entry name" value="rSAM"/>
</dbReference>
<feature type="binding site" evidence="8">
    <location>
        <position position="83"/>
    </location>
    <ligand>
        <name>[4Fe-4S] cluster</name>
        <dbReference type="ChEBI" id="CHEBI:49883"/>
        <label>1</label>
    </ligand>
</feature>
<dbReference type="PANTHER" id="PTHR43837:SF1">
    <property type="entry name" value="RIBOSOMAL PROTEIN US12 METHYLTHIOTRANSFERASE RIMO"/>
    <property type="match status" value="1"/>
</dbReference>
<dbReference type="Proteomes" id="UP000316562">
    <property type="component" value="Unassembled WGS sequence"/>
</dbReference>
<dbReference type="GO" id="GO:0103039">
    <property type="term" value="F:protein methylthiotransferase activity"/>
    <property type="evidence" value="ECO:0007669"/>
    <property type="project" value="UniProtKB-EC"/>
</dbReference>
<dbReference type="SFLD" id="SFLDF00274">
    <property type="entry name" value="ribosomal_protein_S12_methylth"/>
    <property type="match status" value="1"/>
</dbReference>
<keyword evidence="4 8" id="KW-0949">S-adenosyl-L-methionine</keyword>
<dbReference type="PROSITE" id="PS51918">
    <property type="entry name" value="RADICAL_SAM"/>
    <property type="match status" value="1"/>
</dbReference>
<dbReference type="SFLD" id="SFLDS00029">
    <property type="entry name" value="Radical_SAM"/>
    <property type="match status" value="1"/>
</dbReference>
<dbReference type="InterPro" id="IPR023404">
    <property type="entry name" value="rSAM_horseshoe"/>
</dbReference>
<evidence type="ECO:0000256" key="7">
    <source>
        <dbReference type="ARBA" id="ARBA00023014"/>
    </source>
</evidence>
<dbReference type="GO" id="GO:0005829">
    <property type="term" value="C:cytosol"/>
    <property type="evidence" value="ECO:0007669"/>
    <property type="project" value="TreeGrafter"/>
</dbReference>
<keyword evidence="11" id="KW-0687">Ribonucleoprotein</keyword>
<dbReference type="PROSITE" id="PS01278">
    <property type="entry name" value="MTTASE_RADICAL"/>
    <property type="match status" value="1"/>
</dbReference>
<feature type="domain" description="MTTase N-terminal" evidence="9">
    <location>
        <begin position="4"/>
        <end position="120"/>
    </location>
</feature>
<comment type="similarity">
    <text evidence="8">Belongs to the methylthiotransferase family. RimO subfamily.</text>
</comment>
<evidence type="ECO:0000256" key="5">
    <source>
        <dbReference type="ARBA" id="ARBA00022723"/>
    </source>
</evidence>
<name>A0A519BHS7_ACIG2</name>
<dbReference type="GO" id="GO:0005840">
    <property type="term" value="C:ribosome"/>
    <property type="evidence" value="ECO:0007669"/>
    <property type="project" value="UniProtKB-KW"/>
</dbReference>
<comment type="cofactor">
    <cofactor evidence="8">
        <name>[4Fe-4S] cluster</name>
        <dbReference type="ChEBI" id="CHEBI:49883"/>
    </cofactor>
    <text evidence="8">Binds 2 [4Fe-4S] clusters. One cluster is coordinated with 3 cysteines and an exchangeable S-adenosyl-L-methionine.</text>
</comment>
<dbReference type="GO" id="GO:0046872">
    <property type="term" value="F:metal ion binding"/>
    <property type="evidence" value="ECO:0007669"/>
    <property type="project" value="UniProtKB-KW"/>
</dbReference>
<organism evidence="11 12">
    <name type="scientific">Acididesulfobacter guangdongensis</name>
    <dbReference type="NCBI Taxonomy" id="2597225"/>
    <lineage>
        <taxon>Bacteria</taxon>
        <taxon>Deltaproteobacteria</taxon>
        <taxon>Candidatus Acidulodesulfobacterales</taxon>
        <taxon>Candidatus Acididesulfobacter</taxon>
    </lineage>
</organism>
<evidence type="ECO:0000256" key="2">
    <source>
        <dbReference type="ARBA" id="ARBA00022490"/>
    </source>
</evidence>
<comment type="catalytic activity">
    <reaction evidence="8">
        <text>L-aspartate(89)-[ribosomal protein uS12]-hydrogen + (sulfur carrier)-SH + AH2 + 2 S-adenosyl-L-methionine = 3-methylsulfanyl-L-aspartate(89)-[ribosomal protein uS12]-hydrogen + (sulfur carrier)-H + 5'-deoxyadenosine + L-methionine + A + S-adenosyl-L-homocysteine + 2 H(+)</text>
        <dbReference type="Rhea" id="RHEA:37087"/>
        <dbReference type="Rhea" id="RHEA-COMP:10460"/>
        <dbReference type="Rhea" id="RHEA-COMP:10461"/>
        <dbReference type="Rhea" id="RHEA-COMP:14737"/>
        <dbReference type="Rhea" id="RHEA-COMP:14739"/>
        <dbReference type="ChEBI" id="CHEBI:13193"/>
        <dbReference type="ChEBI" id="CHEBI:15378"/>
        <dbReference type="ChEBI" id="CHEBI:17319"/>
        <dbReference type="ChEBI" id="CHEBI:17499"/>
        <dbReference type="ChEBI" id="CHEBI:29917"/>
        <dbReference type="ChEBI" id="CHEBI:29961"/>
        <dbReference type="ChEBI" id="CHEBI:57844"/>
        <dbReference type="ChEBI" id="CHEBI:57856"/>
        <dbReference type="ChEBI" id="CHEBI:59789"/>
        <dbReference type="ChEBI" id="CHEBI:64428"/>
        <dbReference type="ChEBI" id="CHEBI:73599"/>
        <dbReference type="EC" id="2.8.4.4"/>
    </reaction>
</comment>
<dbReference type="AlphaFoldDB" id="A0A519BHS7"/>
<dbReference type="Pfam" id="PF04055">
    <property type="entry name" value="Radical_SAM"/>
    <property type="match status" value="1"/>
</dbReference>
<dbReference type="CDD" id="cd01335">
    <property type="entry name" value="Radical_SAM"/>
    <property type="match status" value="1"/>
</dbReference>
<dbReference type="Gene3D" id="2.40.50.140">
    <property type="entry name" value="Nucleic acid-binding proteins"/>
    <property type="match status" value="1"/>
</dbReference>
<evidence type="ECO:0000256" key="4">
    <source>
        <dbReference type="ARBA" id="ARBA00022691"/>
    </source>
</evidence>
<dbReference type="GO" id="GO:0006400">
    <property type="term" value="P:tRNA modification"/>
    <property type="evidence" value="ECO:0007669"/>
    <property type="project" value="InterPro"/>
</dbReference>
<keyword evidence="6 8" id="KW-0408">Iron</keyword>
<dbReference type="Gene3D" id="3.80.30.20">
    <property type="entry name" value="tm_1862 like domain"/>
    <property type="match status" value="1"/>
</dbReference>
<evidence type="ECO:0000313" key="12">
    <source>
        <dbReference type="Proteomes" id="UP000316562"/>
    </source>
</evidence>
<dbReference type="InterPro" id="IPR038135">
    <property type="entry name" value="Methylthiotransferase_N_sf"/>
</dbReference>
<feature type="binding site" evidence="8">
    <location>
        <position position="205"/>
    </location>
    <ligand>
        <name>[4Fe-4S] cluster</name>
        <dbReference type="ChEBI" id="CHEBI:49883"/>
        <label>2</label>
        <note>4Fe-4S-S-AdoMet</note>
    </ligand>
</feature>